<keyword evidence="4" id="KW-1185">Reference proteome</keyword>
<dbReference type="Proteomes" id="UP000609064">
    <property type="component" value="Unassembled WGS sequence"/>
</dbReference>
<dbReference type="PANTHER" id="PTHR36842">
    <property type="entry name" value="PROTEIN TOLB HOMOLOG"/>
    <property type="match status" value="1"/>
</dbReference>
<feature type="signal peptide" evidence="2">
    <location>
        <begin position="1"/>
        <end position="16"/>
    </location>
</feature>
<name>A0A917DSM6_9BACT</name>
<protein>
    <submittedName>
        <fullName evidence="3">Uncharacterized protein</fullName>
    </submittedName>
</protein>
<dbReference type="InterPro" id="IPR011042">
    <property type="entry name" value="6-blade_b-propeller_TolB-like"/>
</dbReference>
<dbReference type="EMBL" id="BMKK01000005">
    <property type="protein sequence ID" value="GGD63239.1"/>
    <property type="molecule type" value="Genomic_DNA"/>
</dbReference>
<dbReference type="RefSeq" id="WP_188766832.1">
    <property type="nucleotide sequence ID" value="NZ_BMKK01000005.1"/>
</dbReference>
<dbReference type="Pfam" id="PF07676">
    <property type="entry name" value="PD40"/>
    <property type="match status" value="1"/>
</dbReference>
<comment type="similarity">
    <text evidence="1">Belongs to the TolB family.</text>
</comment>
<proteinExistence type="inferred from homology"/>
<dbReference type="SUPFAM" id="SSF69304">
    <property type="entry name" value="Tricorn protease N-terminal domain"/>
    <property type="match status" value="1"/>
</dbReference>
<organism evidence="3 4">
    <name type="scientific">Emticicia aquatilis</name>
    <dbReference type="NCBI Taxonomy" id="1537369"/>
    <lineage>
        <taxon>Bacteria</taxon>
        <taxon>Pseudomonadati</taxon>
        <taxon>Bacteroidota</taxon>
        <taxon>Cytophagia</taxon>
        <taxon>Cytophagales</taxon>
        <taxon>Leadbetterellaceae</taxon>
        <taxon>Emticicia</taxon>
    </lineage>
</organism>
<dbReference type="InterPro" id="IPR011659">
    <property type="entry name" value="WD40"/>
</dbReference>
<feature type="chain" id="PRO_5036942503" evidence="2">
    <location>
        <begin position="17"/>
        <end position="286"/>
    </location>
</feature>
<dbReference type="AlphaFoldDB" id="A0A917DSM6"/>
<reference evidence="3" key="2">
    <citation type="submission" date="2020-09" db="EMBL/GenBank/DDBJ databases">
        <authorList>
            <person name="Sun Q."/>
            <person name="Zhou Y."/>
        </authorList>
    </citation>
    <scope>NUCLEOTIDE SEQUENCE</scope>
    <source>
        <strain evidence="3">CGMCC 1.15958</strain>
    </source>
</reference>
<reference evidence="3" key="1">
    <citation type="journal article" date="2014" name="Int. J. Syst. Evol. Microbiol.">
        <title>Complete genome sequence of Corynebacterium casei LMG S-19264T (=DSM 44701T), isolated from a smear-ripened cheese.</title>
        <authorList>
            <consortium name="US DOE Joint Genome Institute (JGI-PGF)"/>
            <person name="Walter F."/>
            <person name="Albersmeier A."/>
            <person name="Kalinowski J."/>
            <person name="Ruckert C."/>
        </authorList>
    </citation>
    <scope>NUCLEOTIDE SEQUENCE</scope>
    <source>
        <strain evidence="3">CGMCC 1.15958</strain>
    </source>
</reference>
<dbReference type="PANTHER" id="PTHR36842:SF1">
    <property type="entry name" value="PROTEIN TOLB"/>
    <property type="match status" value="1"/>
</dbReference>
<evidence type="ECO:0000313" key="4">
    <source>
        <dbReference type="Proteomes" id="UP000609064"/>
    </source>
</evidence>
<evidence type="ECO:0000313" key="3">
    <source>
        <dbReference type="EMBL" id="GGD63239.1"/>
    </source>
</evidence>
<evidence type="ECO:0000256" key="1">
    <source>
        <dbReference type="ARBA" id="ARBA00009820"/>
    </source>
</evidence>
<sequence length="286" mass="32906">MKKLLALLFVSNLLFAQNGTEIFLLDISESGGNITLSNPKNITNRRGYDNQPFFHPNQPLLYYTAMQDGQTDIWSYNLKTGVGLQITNTIDSEYSPTVTPDKKYLSCIVQRKSNGDQDLVKYNIKNPTETQMIFESQKTGKIGYQAWLNPNELITFVLGEPQTLHYQNLITKKDIVVAQNIGRSLHLIPKQKNFSFVQQIDRKWLIRSFNPQKNTITDIGESHIDSEHYNAWLSENIIFESRNTDIFSYNLITKEWKAVTLPDMLPKRKISRMAIKGNKIAIVIEE</sequence>
<gene>
    <name evidence="3" type="ORF">GCM10011514_29100</name>
</gene>
<comment type="caution">
    <text evidence="3">The sequence shown here is derived from an EMBL/GenBank/DDBJ whole genome shotgun (WGS) entry which is preliminary data.</text>
</comment>
<dbReference type="Gene3D" id="2.120.10.30">
    <property type="entry name" value="TolB, C-terminal domain"/>
    <property type="match status" value="1"/>
</dbReference>
<evidence type="ECO:0000256" key="2">
    <source>
        <dbReference type="SAM" id="SignalP"/>
    </source>
</evidence>
<keyword evidence="2" id="KW-0732">Signal</keyword>
<accession>A0A917DSM6</accession>